<gene>
    <name evidence="3" type="ORF">AWRI4233_LOCUS7076</name>
</gene>
<organism evidence="3 4">
    <name type="scientific">Aureobasidium mustum</name>
    <dbReference type="NCBI Taxonomy" id="2773714"/>
    <lineage>
        <taxon>Eukaryota</taxon>
        <taxon>Fungi</taxon>
        <taxon>Dikarya</taxon>
        <taxon>Ascomycota</taxon>
        <taxon>Pezizomycotina</taxon>
        <taxon>Dothideomycetes</taxon>
        <taxon>Dothideomycetidae</taxon>
        <taxon>Dothideales</taxon>
        <taxon>Saccotheciaceae</taxon>
        <taxon>Aureobasidium</taxon>
    </lineage>
</organism>
<comment type="caution">
    <text evidence="3">The sequence shown here is derived from an EMBL/GenBank/DDBJ whole genome shotgun (WGS) entry which is preliminary data.</text>
</comment>
<dbReference type="InterPro" id="IPR015920">
    <property type="entry name" value="Cellobiose_DH-like_cyt"/>
</dbReference>
<dbReference type="InterPro" id="IPR005018">
    <property type="entry name" value="DOMON_domain"/>
</dbReference>
<evidence type="ECO:0000313" key="4">
    <source>
        <dbReference type="Proteomes" id="UP000714618"/>
    </source>
</evidence>
<dbReference type="Proteomes" id="UP000714618">
    <property type="component" value="Unassembled WGS sequence"/>
</dbReference>
<feature type="transmembrane region" description="Helical" evidence="1">
    <location>
        <begin position="164"/>
        <end position="185"/>
    </location>
</feature>
<reference evidence="3" key="1">
    <citation type="submission" date="2020-06" db="EMBL/GenBank/DDBJ databases">
        <authorList>
            <person name="Onetto C."/>
        </authorList>
    </citation>
    <scope>NUCLEOTIDE SEQUENCE</scope>
</reference>
<dbReference type="AlphaFoldDB" id="A0A9N8K5P6"/>
<dbReference type="Pfam" id="PF10348">
    <property type="entry name" value="DUF2427"/>
    <property type="match status" value="1"/>
</dbReference>
<evidence type="ECO:0000256" key="1">
    <source>
        <dbReference type="SAM" id="Phobius"/>
    </source>
</evidence>
<keyword evidence="1" id="KW-0812">Transmembrane</keyword>
<proteinExistence type="predicted"/>
<feature type="transmembrane region" description="Helical" evidence="1">
    <location>
        <begin position="192"/>
        <end position="214"/>
    </location>
</feature>
<keyword evidence="4" id="KW-1185">Reference proteome</keyword>
<evidence type="ECO:0000259" key="2">
    <source>
        <dbReference type="PROSITE" id="PS50836"/>
    </source>
</evidence>
<dbReference type="SMART" id="SM00664">
    <property type="entry name" value="DoH"/>
    <property type="match status" value="1"/>
</dbReference>
<dbReference type="OrthoDB" id="19261at2759"/>
<keyword evidence="1" id="KW-0472">Membrane</keyword>
<accession>A0A9N8K5P6</accession>
<dbReference type="EMBL" id="CAIJEO010000009">
    <property type="protein sequence ID" value="CAD0098252.1"/>
    <property type="molecule type" value="Genomic_DNA"/>
</dbReference>
<dbReference type="PROSITE" id="PS50836">
    <property type="entry name" value="DOMON"/>
    <property type="match status" value="1"/>
</dbReference>
<evidence type="ECO:0000313" key="3">
    <source>
        <dbReference type="EMBL" id="CAD0098252.1"/>
    </source>
</evidence>
<dbReference type="Pfam" id="PF16010">
    <property type="entry name" value="CDH-cyt"/>
    <property type="match status" value="1"/>
</dbReference>
<dbReference type="SUPFAM" id="SSF49344">
    <property type="entry name" value="CBD9-like"/>
    <property type="match status" value="1"/>
</dbReference>
<sequence length="217" mass="23446">MSGPAKHSWIAVGTGSEMQNSMMFVLYSDNTKHGATLSTRYSTGEQEPKYVSDTKPELHATNENGIFSVDAHYKKSSSWMHNHIDMSSSKQPFIFTLGPKLHGKTGGSSTATIQRHVVYGRFTMDMTKAVSSSTPQLNGDNGAWISSGASSAYGVSSDFDVGSAIHAVVMCLAFVIVFPLGTLLLRFISVRVHWIIQSIATIFVIVGLGTGIYISSE</sequence>
<name>A0A9N8K5P6_9PEZI</name>
<dbReference type="PANTHER" id="PTHR47797">
    <property type="entry name" value="DEHYDROGENASE, PUTATIVE (AFU_ORTHOLOGUE AFUA_8G05805)-RELATED"/>
    <property type="match status" value="1"/>
</dbReference>
<feature type="domain" description="DOMON" evidence="2">
    <location>
        <begin position="1"/>
        <end position="98"/>
    </location>
</feature>
<dbReference type="CDD" id="cd09630">
    <property type="entry name" value="CDH_like_cytochrome"/>
    <property type="match status" value="1"/>
</dbReference>
<protein>
    <recommendedName>
        <fullName evidence="2">DOMON domain-containing protein</fullName>
    </recommendedName>
</protein>
<dbReference type="PANTHER" id="PTHR47797:SF1">
    <property type="entry name" value="CYTOCHROME B561 DOMAIN-CONTAINING PROTEIN-RELATED"/>
    <property type="match status" value="1"/>
</dbReference>
<dbReference type="InterPro" id="IPR018825">
    <property type="entry name" value="DUF2427"/>
</dbReference>
<keyword evidence="1" id="KW-1133">Transmembrane helix</keyword>
<dbReference type="Gene3D" id="1.20.120.1770">
    <property type="match status" value="1"/>
</dbReference>
<dbReference type="Gene3D" id="2.60.40.1210">
    <property type="entry name" value="Cellobiose dehydrogenase, cytochrome domain"/>
    <property type="match status" value="1"/>
</dbReference>